<reference evidence="2 3" key="1">
    <citation type="journal article" date="2019" name="Int. J. Syst. Evol. Microbiol.">
        <title>The Global Catalogue of Microorganisms (GCM) 10K type strain sequencing project: providing services to taxonomists for standard genome sequencing and annotation.</title>
        <authorList>
            <consortium name="The Broad Institute Genomics Platform"/>
            <consortium name="The Broad Institute Genome Sequencing Center for Infectious Disease"/>
            <person name="Wu L."/>
            <person name="Ma J."/>
        </authorList>
    </citation>
    <scope>NUCLEOTIDE SEQUENCE [LARGE SCALE GENOMIC DNA]</scope>
    <source>
        <strain evidence="2 3">JCM 16211</strain>
    </source>
</reference>
<keyword evidence="3" id="KW-1185">Reference proteome</keyword>
<name>A0ABN0T108_9GAMM</name>
<evidence type="ECO:0000313" key="2">
    <source>
        <dbReference type="EMBL" id="GAA0208940.1"/>
    </source>
</evidence>
<protein>
    <submittedName>
        <fullName evidence="2">TraB/GumN family protein</fullName>
    </submittedName>
</protein>
<dbReference type="PROSITE" id="PS51257">
    <property type="entry name" value="PROKAR_LIPOPROTEIN"/>
    <property type="match status" value="1"/>
</dbReference>
<dbReference type="RefSeq" id="WP_343988909.1">
    <property type="nucleotide sequence ID" value="NZ_BAAAFM010000003.1"/>
</dbReference>
<organism evidence="2 3">
    <name type="scientific">Kangiella japonica</name>
    <dbReference type="NCBI Taxonomy" id="647384"/>
    <lineage>
        <taxon>Bacteria</taxon>
        <taxon>Pseudomonadati</taxon>
        <taxon>Pseudomonadota</taxon>
        <taxon>Gammaproteobacteria</taxon>
        <taxon>Kangiellales</taxon>
        <taxon>Kangiellaceae</taxon>
        <taxon>Kangiella</taxon>
    </lineage>
</organism>
<feature type="region of interest" description="Disordered" evidence="1">
    <location>
        <begin position="37"/>
        <end position="57"/>
    </location>
</feature>
<dbReference type="Proteomes" id="UP001501221">
    <property type="component" value="Unassembled WGS sequence"/>
</dbReference>
<dbReference type="InterPro" id="IPR002816">
    <property type="entry name" value="TraB/PrgY/GumN_fam"/>
</dbReference>
<comment type="caution">
    <text evidence="2">The sequence shown here is derived from an EMBL/GenBank/DDBJ whole genome shotgun (WGS) entry which is preliminary data.</text>
</comment>
<dbReference type="PANTHER" id="PTHR40590:SF1">
    <property type="entry name" value="CYTOPLASMIC PROTEIN"/>
    <property type="match status" value="1"/>
</dbReference>
<gene>
    <name evidence="2" type="ORF">GCM10009123_15500</name>
</gene>
<dbReference type="CDD" id="cd14789">
    <property type="entry name" value="Tiki"/>
    <property type="match status" value="1"/>
</dbReference>
<dbReference type="EMBL" id="BAAAFM010000003">
    <property type="protein sequence ID" value="GAA0208940.1"/>
    <property type="molecule type" value="Genomic_DNA"/>
</dbReference>
<proteinExistence type="predicted"/>
<evidence type="ECO:0000313" key="3">
    <source>
        <dbReference type="Proteomes" id="UP001501221"/>
    </source>
</evidence>
<evidence type="ECO:0000256" key="1">
    <source>
        <dbReference type="SAM" id="MobiDB-lite"/>
    </source>
</evidence>
<accession>A0ABN0T108</accession>
<dbReference type="PANTHER" id="PTHR40590">
    <property type="entry name" value="CYTOPLASMIC PROTEIN-RELATED"/>
    <property type="match status" value="1"/>
</dbReference>
<sequence>MNKYLGILFATLVGLAGCGEESAKSKAHEQPKQAIEQIKSSTVAKSQPKETLETSKQAGKDYTPALWKVEHGDSTSYLFGSIHMGDASMFPLPDVVNQAFESTDALAVEIDMGNINQLEMAQTLQQLAIDPNTTLESMLKKDTWEKYNEFCEETKTPCGMFNTFEPWLAAVSLESLNMKKSGYTEKYGIDMYFLGQARDKKEIIALETVNSQLSMLDSMPLYIQDAFLLSIVTREGDGIEELVQAWKTGNVEEYIENSFEEADTVGLSSEEYEQLLDLLLYKRNKSMAEGLAKQFEQGKNVFAVVGAAHYGGDKSINHYLQELGYKVERVTY</sequence>
<dbReference type="InterPro" id="IPR047111">
    <property type="entry name" value="YbaP-like"/>
</dbReference>
<dbReference type="Pfam" id="PF01963">
    <property type="entry name" value="TraB_PrgY_gumN"/>
    <property type="match status" value="1"/>
</dbReference>